<feature type="compositionally biased region" description="Low complexity" evidence="6">
    <location>
        <begin position="629"/>
        <end position="639"/>
    </location>
</feature>
<keyword evidence="7" id="KW-0732">Signal</keyword>
<protein>
    <recommendedName>
        <fullName evidence="3">NudC domain-containing protein 1</fullName>
    </recommendedName>
</protein>
<feature type="domain" description="CS" evidence="8">
    <location>
        <begin position="81"/>
        <end position="175"/>
    </location>
</feature>
<dbReference type="InterPro" id="IPR007052">
    <property type="entry name" value="CS_dom"/>
</dbReference>
<dbReference type="SUPFAM" id="SSF49764">
    <property type="entry name" value="HSP20-like chaperones"/>
    <property type="match status" value="1"/>
</dbReference>
<evidence type="ECO:0000256" key="1">
    <source>
        <dbReference type="ARBA" id="ARBA00004123"/>
    </source>
</evidence>
<dbReference type="Pfam" id="PF04969">
    <property type="entry name" value="CS"/>
    <property type="match status" value="1"/>
</dbReference>
<feature type="chain" id="PRO_5045660286" description="NudC domain-containing protein 1" evidence="7">
    <location>
        <begin position="22"/>
        <end position="1009"/>
    </location>
</feature>
<name>A0ABY1UM01_9APIC</name>
<dbReference type="InterPro" id="IPR008978">
    <property type="entry name" value="HSP20-like_chaperone"/>
</dbReference>
<evidence type="ECO:0000313" key="9">
    <source>
        <dbReference type="EMBL" id="SOV14161.1"/>
    </source>
</evidence>
<keyword evidence="4" id="KW-0963">Cytoplasm</keyword>
<feature type="compositionally biased region" description="Basic residues" evidence="6">
    <location>
        <begin position="420"/>
        <end position="435"/>
    </location>
</feature>
<dbReference type="PANTHER" id="PTHR21664">
    <property type="entry name" value="CHRONIC MYELOGENOUS LEUKEMIA TUMOR ANTIGEN 66"/>
    <property type="match status" value="1"/>
</dbReference>
<sequence>MFIWSMVFNISLLIYIHTLKCVILRRQNINKRVPSYNILFPSNDLKKKKYNFLPVGFIRNVFLYDKKKRGNKSFELFRGFGATCSYEWLECDENVEVKIRISPDINSDDIQYNIKSNYIYFKIRNKPKSLIEGKLKGSVDVHFSTWFIEKQRDCNILNIVLKKKSRGINEWVGVVEKESIIHVSYDNLSSSSTSSNISYMPSPTNNNNNNHESNNNNNNNDSMNNNTGCNNIASNELLYSQHFENAKFNDIFDFLINWASKKSSNQKEFGIPILKLKTSVIKNEDFIEIILTGYDSLKWEAEDSLIFKLGIINNGVSLNIYRGNVASGLKGTYGSMISYLVQESEERIIRKLQHDIKGLYYLNPLSKNIQKCMHTQSPQSNYSYRTDEKDIKHISINEDDNQKIRNDNMDNKFATDHNNKINHQHNHNHHHHHHNSNNNNNHVEEIKKDSEQEDLIVKELQLNSTVKLSCEDKSKEPSFMKDWSEEKKIEFRRNSVLELKKNLELTQENKISLKLEDYISHMKSSFDLTDEESKLVWQKGIKKSDEQKNREKFYRFTEIENLTEKIGLFNIDEENIDNFSNMHYERIQKGVKQNGGSNGYVENDTTDTRHKNDTCHKNDTRHKNDTSHKNNNNDNNDPNDNYDHKNSFYDVTPNITNSNNINQQFYNCLEEELLDTENKKEKTLHEIYIESNDKEKKEMREKWRVNEMRLNTLIDEIKYLDDNIIPTVCNNYRDVLLSDEYPCLMKIRLNENPPRNEEEKRILQIVNSFVMSLYDDIKILMEHEEKEHLKKIQLICEKVIQDEKGLNEFIESMKPLLDYSFLGYIKHAIKMEKKNIQAQKKDFRQQPSDWLIILMIIQKGIYTILEKDIWQDVINISAIICHDNPAVRKTILNTMVASMAKADWIFFKDIIKTLYKSVEEKKLTANHFPDFPHIPEAIFQLNYDIEQILPDWFIKEMLDEYDKSIVEQMKSKKPLFWKMKEIKWDPKFVNNFKMLQVQKYKEYESYKKK</sequence>
<feature type="region of interest" description="Disordered" evidence="6">
    <location>
        <begin position="591"/>
        <end position="647"/>
    </location>
</feature>
<dbReference type="PROSITE" id="PS51203">
    <property type="entry name" value="CS"/>
    <property type="match status" value="1"/>
</dbReference>
<reference evidence="9" key="1">
    <citation type="submission" date="2016-09" db="EMBL/GenBank/DDBJ databases">
        <authorList>
            <consortium name="Pathogen Informatics"/>
            <person name="Sun Q."/>
            <person name="Inoue M."/>
        </authorList>
    </citation>
    <scope>NUCLEOTIDE SEQUENCE</scope>
</reference>
<evidence type="ECO:0000256" key="6">
    <source>
        <dbReference type="SAM" id="MobiDB-lite"/>
    </source>
</evidence>
<evidence type="ECO:0000313" key="10">
    <source>
        <dbReference type="Proteomes" id="UP000831156"/>
    </source>
</evidence>
<keyword evidence="5" id="KW-0539">Nucleus</keyword>
<feature type="signal peptide" evidence="7">
    <location>
        <begin position="1"/>
        <end position="21"/>
    </location>
</feature>
<evidence type="ECO:0000259" key="8">
    <source>
        <dbReference type="PROSITE" id="PS51203"/>
    </source>
</evidence>
<organism evidence="9 10">
    <name type="scientific">Plasmodium gaboni</name>
    <dbReference type="NCBI Taxonomy" id="647221"/>
    <lineage>
        <taxon>Eukaryota</taxon>
        <taxon>Sar</taxon>
        <taxon>Alveolata</taxon>
        <taxon>Apicomplexa</taxon>
        <taxon>Aconoidasida</taxon>
        <taxon>Haemosporida</taxon>
        <taxon>Plasmodiidae</taxon>
        <taxon>Plasmodium</taxon>
        <taxon>Plasmodium (Laverania)</taxon>
    </lineage>
</organism>
<dbReference type="Gene3D" id="2.60.40.790">
    <property type="match status" value="1"/>
</dbReference>
<feature type="region of interest" description="Disordered" evidence="6">
    <location>
        <begin position="188"/>
        <end position="227"/>
    </location>
</feature>
<evidence type="ECO:0000256" key="2">
    <source>
        <dbReference type="ARBA" id="ARBA00004496"/>
    </source>
</evidence>
<dbReference type="InterPro" id="IPR037895">
    <property type="entry name" value="NUDCD1"/>
</dbReference>
<feature type="compositionally biased region" description="Basic and acidic residues" evidence="6">
    <location>
        <begin position="606"/>
        <end position="628"/>
    </location>
</feature>
<dbReference type="Proteomes" id="UP000831156">
    <property type="component" value="Chromosome 9"/>
</dbReference>
<dbReference type="PANTHER" id="PTHR21664:SF1">
    <property type="entry name" value="NUDC DOMAIN-CONTAINING PROTEIN 1"/>
    <property type="match status" value="1"/>
</dbReference>
<gene>
    <name evidence="9" type="ORF">PGABG01_0917600</name>
</gene>
<dbReference type="EMBL" id="LT969432">
    <property type="protein sequence ID" value="SOV14161.1"/>
    <property type="molecule type" value="Genomic_DNA"/>
</dbReference>
<dbReference type="CDD" id="cd06467">
    <property type="entry name" value="p23_NUDC_like"/>
    <property type="match status" value="1"/>
</dbReference>
<proteinExistence type="predicted"/>
<evidence type="ECO:0000256" key="4">
    <source>
        <dbReference type="ARBA" id="ARBA00022490"/>
    </source>
</evidence>
<evidence type="ECO:0000256" key="5">
    <source>
        <dbReference type="ARBA" id="ARBA00023242"/>
    </source>
</evidence>
<keyword evidence="10" id="KW-1185">Reference proteome</keyword>
<evidence type="ECO:0000256" key="3">
    <source>
        <dbReference type="ARBA" id="ARBA00018915"/>
    </source>
</evidence>
<accession>A0ABY1UM01</accession>
<comment type="subcellular location">
    <subcellularLocation>
        <location evidence="2">Cytoplasm</location>
    </subcellularLocation>
    <subcellularLocation>
        <location evidence="1">Nucleus</location>
    </subcellularLocation>
</comment>
<feature type="region of interest" description="Disordered" evidence="6">
    <location>
        <begin position="420"/>
        <end position="441"/>
    </location>
</feature>
<evidence type="ECO:0000256" key="7">
    <source>
        <dbReference type="SAM" id="SignalP"/>
    </source>
</evidence>